<evidence type="ECO:0000256" key="1">
    <source>
        <dbReference type="ARBA" id="ARBA00022729"/>
    </source>
</evidence>
<dbReference type="Gene3D" id="2.60.120.200">
    <property type="match status" value="1"/>
</dbReference>
<keyword evidence="3 4" id="KW-1015">Disulfide bond</keyword>
<evidence type="ECO:0000256" key="3">
    <source>
        <dbReference type="ARBA" id="ARBA00023157"/>
    </source>
</evidence>
<dbReference type="Gene3D" id="2.20.100.10">
    <property type="entry name" value="Thrombospondin type-1 (TSP1) repeat"/>
    <property type="match status" value="1"/>
</dbReference>
<organism evidence="7">
    <name type="scientific">Menopon gallinae</name>
    <name type="common">poultry shaft louse</name>
    <dbReference type="NCBI Taxonomy" id="328185"/>
    <lineage>
        <taxon>Eukaryota</taxon>
        <taxon>Metazoa</taxon>
        <taxon>Ecdysozoa</taxon>
        <taxon>Arthropoda</taxon>
        <taxon>Hexapoda</taxon>
        <taxon>Insecta</taxon>
        <taxon>Pterygota</taxon>
        <taxon>Neoptera</taxon>
        <taxon>Paraneoptera</taxon>
        <taxon>Psocodea</taxon>
        <taxon>Troctomorpha</taxon>
        <taxon>Phthiraptera</taxon>
        <taxon>Amblycera</taxon>
        <taxon>Menoponidae</taxon>
        <taxon>Menopon</taxon>
    </lineage>
</organism>
<dbReference type="PANTHER" id="PTHR14949">
    <property type="entry name" value="EGF-LIKE-DOMAIN, MULTIPLE 7, 8"/>
    <property type="match status" value="1"/>
</dbReference>
<dbReference type="EMBL" id="JARGDH010000004">
    <property type="protein sequence ID" value="KAL0269176.1"/>
    <property type="molecule type" value="Genomic_DNA"/>
</dbReference>
<accession>A0AAW2HH95</accession>
<feature type="region of interest" description="Disordered" evidence="5">
    <location>
        <begin position="211"/>
        <end position="230"/>
    </location>
</feature>
<evidence type="ECO:0000256" key="2">
    <source>
        <dbReference type="ARBA" id="ARBA00022737"/>
    </source>
</evidence>
<sequence length="651" mass="73345">MKLDDTRFFHLSRGEWERVPGRPTAWRLRSNSYIWVPSSQIFPKRQSHRSGSGGVFPREFTLLVTLKLDPSKPVQGTLFSLRSRRQQDAYLSLELEAEDRIRIVHAGKNGTQAVIIPMELNDGHWHQLGLALQDDNSVRSFLDCAWVSTDILRRNGLDHPEDADLIIGYLFQGELEQLVIVPNPSAVAQQCSSSRIPLYDPMVEESVKAATTASSRRYKHSRQEEEDAEEDVLGDVKWEVDETADDRFKHFRLKQEKKHEVTLVRSGKSFPSDEGYLEGSGSGITYNETNYEVEWSEWSECSTSCGPGTQTRYSRCVDDGSRLELCMEAGGERTETRSCLPVQCEVPAEEPSADSDLYFSQKGSSNGTRDPQNATEEVAVPMDAYLPKNHTVVAKKHNKHHRSHSGRPDESEAWNVIKKRLTKGKGTRKRCSCLNGGTCRTADDGCDCPEGYWGRRCEKVECQADCTNGGYCLTPNVCTCPSNYAGSRCEDPVCDPPCQNGGTCIKPNVCLCPTRTSGDRCQKFFCRSKCLNGGSCVGPDQCECPHNATGSSCENPICEPPCENGATCSPGNWCLCDSKSYGIRCERRKCEYHPVQEPYTRGFRRLVSKKMETKCEPWNWKSCVRNVPEYQTVYKTFYRTVYKCKENAEEH</sequence>
<dbReference type="Gene3D" id="2.10.25.10">
    <property type="entry name" value="Laminin"/>
    <property type="match status" value="4"/>
</dbReference>
<evidence type="ECO:0000256" key="5">
    <source>
        <dbReference type="SAM" id="MobiDB-lite"/>
    </source>
</evidence>
<dbReference type="CDD" id="cd00054">
    <property type="entry name" value="EGF_CA"/>
    <property type="match status" value="1"/>
</dbReference>
<dbReference type="AlphaFoldDB" id="A0AAW2HH95"/>
<dbReference type="InterPro" id="IPR000742">
    <property type="entry name" value="EGF"/>
</dbReference>
<keyword evidence="2" id="KW-0677">Repeat</keyword>
<dbReference type="Pfam" id="PF02210">
    <property type="entry name" value="Laminin_G_2"/>
    <property type="match status" value="1"/>
</dbReference>
<feature type="domain" description="EGF-like" evidence="6">
    <location>
        <begin position="427"/>
        <end position="458"/>
    </location>
</feature>
<name>A0AAW2HH95_9NEOP</name>
<dbReference type="PROSITE" id="PS01186">
    <property type="entry name" value="EGF_2"/>
    <property type="match status" value="1"/>
</dbReference>
<dbReference type="InterPro" id="IPR013320">
    <property type="entry name" value="ConA-like_dom_sf"/>
</dbReference>
<dbReference type="InterPro" id="IPR036383">
    <property type="entry name" value="TSP1_rpt_sf"/>
</dbReference>
<dbReference type="InterPro" id="IPR048287">
    <property type="entry name" value="TSPN-like_N"/>
</dbReference>
<dbReference type="InterPro" id="IPR001791">
    <property type="entry name" value="Laminin_G"/>
</dbReference>
<evidence type="ECO:0000256" key="4">
    <source>
        <dbReference type="PROSITE-ProRule" id="PRU00076"/>
    </source>
</evidence>
<proteinExistence type="predicted"/>
<dbReference type="GO" id="GO:0005102">
    <property type="term" value="F:signaling receptor binding"/>
    <property type="evidence" value="ECO:0007669"/>
    <property type="project" value="TreeGrafter"/>
</dbReference>
<feature type="domain" description="EGF-like" evidence="6">
    <location>
        <begin position="490"/>
        <end position="522"/>
    </location>
</feature>
<dbReference type="InterPro" id="IPR050969">
    <property type="entry name" value="Dev_Signal_Modulators"/>
</dbReference>
<gene>
    <name evidence="7" type="ORF">PYX00_006988</name>
</gene>
<dbReference type="PROSITE" id="PS50092">
    <property type="entry name" value="TSP1"/>
    <property type="match status" value="1"/>
</dbReference>
<keyword evidence="1" id="KW-0732">Signal</keyword>
<comment type="caution">
    <text evidence="7">The sequence shown here is derived from an EMBL/GenBank/DDBJ whole genome shotgun (WGS) entry which is preliminary data.</text>
</comment>
<dbReference type="SUPFAM" id="SSF49899">
    <property type="entry name" value="Concanavalin A-like lectins/glucanases"/>
    <property type="match status" value="1"/>
</dbReference>
<dbReference type="SMART" id="SM00209">
    <property type="entry name" value="TSP1"/>
    <property type="match status" value="1"/>
</dbReference>
<evidence type="ECO:0000259" key="6">
    <source>
        <dbReference type="PROSITE" id="PS50026"/>
    </source>
</evidence>
<feature type="disulfide bond" evidence="4">
    <location>
        <begin position="512"/>
        <end position="521"/>
    </location>
</feature>
<dbReference type="SUPFAM" id="SSF82895">
    <property type="entry name" value="TSP-1 type 1 repeat"/>
    <property type="match status" value="1"/>
</dbReference>
<feature type="disulfide bond" evidence="4">
    <location>
        <begin position="576"/>
        <end position="585"/>
    </location>
</feature>
<dbReference type="PROSITE" id="PS00022">
    <property type="entry name" value="EGF_1"/>
    <property type="match status" value="3"/>
</dbReference>
<evidence type="ECO:0000313" key="7">
    <source>
        <dbReference type="EMBL" id="KAL0269176.1"/>
    </source>
</evidence>
<comment type="caution">
    <text evidence="4">Lacks conserved residue(s) required for the propagation of feature annotation.</text>
</comment>
<reference evidence="7" key="1">
    <citation type="journal article" date="2024" name="Gigascience">
        <title>Chromosome-level genome of the poultry shaft louse Menopon gallinae provides insight into the host-switching and adaptive evolution of parasitic lice.</title>
        <authorList>
            <person name="Xu Y."/>
            <person name="Ma L."/>
            <person name="Liu S."/>
            <person name="Liang Y."/>
            <person name="Liu Q."/>
            <person name="He Z."/>
            <person name="Tian L."/>
            <person name="Duan Y."/>
            <person name="Cai W."/>
            <person name="Li H."/>
            <person name="Song F."/>
        </authorList>
    </citation>
    <scope>NUCLEOTIDE SEQUENCE</scope>
    <source>
        <strain evidence="7">Cailab_2023a</strain>
    </source>
</reference>
<protein>
    <recommendedName>
        <fullName evidence="6">EGF-like domain-containing protein</fullName>
    </recommendedName>
</protein>
<dbReference type="SMART" id="SM00210">
    <property type="entry name" value="TSPN"/>
    <property type="match status" value="1"/>
</dbReference>
<dbReference type="PANTHER" id="PTHR14949:SF56">
    <property type="entry name" value="EGF-LIKE-DOMAIN, MULTIPLE 7"/>
    <property type="match status" value="1"/>
</dbReference>
<keyword evidence="4" id="KW-0245">EGF-like domain</keyword>
<feature type="disulfide bond" evidence="4">
    <location>
        <begin position="448"/>
        <end position="457"/>
    </location>
</feature>
<feature type="disulfide bond" evidence="4">
    <location>
        <begin position="558"/>
        <end position="568"/>
    </location>
</feature>
<dbReference type="PROSITE" id="PS50026">
    <property type="entry name" value="EGF_3"/>
    <property type="match status" value="3"/>
</dbReference>
<dbReference type="InterPro" id="IPR000884">
    <property type="entry name" value="TSP1_rpt"/>
</dbReference>
<dbReference type="GO" id="GO:0005576">
    <property type="term" value="C:extracellular region"/>
    <property type="evidence" value="ECO:0007669"/>
    <property type="project" value="TreeGrafter"/>
</dbReference>
<dbReference type="GO" id="GO:0009986">
    <property type="term" value="C:cell surface"/>
    <property type="evidence" value="ECO:0007669"/>
    <property type="project" value="TreeGrafter"/>
</dbReference>
<feature type="disulfide bond" evidence="4">
    <location>
        <begin position="494"/>
        <end position="504"/>
    </location>
</feature>
<feature type="domain" description="EGF-like" evidence="6">
    <location>
        <begin position="554"/>
        <end position="586"/>
    </location>
</feature>
<dbReference type="SMART" id="SM00181">
    <property type="entry name" value="EGF"/>
    <property type="match status" value="5"/>
</dbReference>